<dbReference type="KEGG" id="egl:EGR_01533"/>
<accession>W6US32</accession>
<comment type="caution">
    <text evidence="1">The sequence shown here is derived from an EMBL/GenBank/DDBJ whole genome shotgun (WGS) entry which is preliminary data.</text>
</comment>
<keyword evidence="2" id="KW-1185">Reference proteome</keyword>
<proteinExistence type="predicted"/>
<dbReference type="RefSeq" id="XP_024354647.1">
    <property type="nucleotide sequence ID" value="XM_024490782.1"/>
</dbReference>
<gene>
    <name evidence="1" type="ORF">EGR_01533</name>
</gene>
<sequence length="43" mass="4680">MENKARRMHFQPALGAANSEVTVCRDSQSLYAEDEPGTLGIEG</sequence>
<evidence type="ECO:0000313" key="1">
    <source>
        <dbReference type="EMBL" id="EUB63451.1"/>
    </source>
</evidence>
<protein>
    <submittedName>
        <fullName evidence="1">Uncharacterized protein</fullName>
    </submittedName>
</protein>
<dbReference type="EMBL" id="APAU02000006">
    <property type="protein sequence ID" value="EUB63451.1"/>
    <property type="molecule type" value="Genomic_DNA"/>
</dbReference>
<dbReference type="CTD" id="36337248"/>
<dbReference type="GeneID" id="36337248"/>
<dbReference type="Proteomes" id="UP000019149">
    <property type="component" value="Unassembled WGS sequence"/>
</dbReference>
<organism evidence="1 2">
    <name type="scientific">Echinococcus granulosus</name>
    <name type="common">Hydatid tapeworm</name>
    <dbReference type="NCBI Taxonomy" id="6210"/>
    <lineage>
        <taxon>Eukaryota</taxon>
        <taxon>Metazoa</taxon>
        <taxon>Spiralia</taxon>
        <taxon>Lophotrochozoa</taxon>
        <taxon>Platyhelminthes</taxon>
        <taxon>Cestoda</taxon>
        <taxon>Eucestoda</taxon>
        <taxon>Cyclophyllidea</taxon>
        <taxon>Taeniidae</taxon>
        <taxon>Echinococcus</taxon>
        <taxon>Echinococcus granulosus group</taxon>
    </lineage>
</organism>
<reference evidence="1 2" key="1">
    <citation type="journal article" date="2013" name="Nat. Genet.">
        <title>The genome of the hydatid tapeworm Echinococcus granulosus.</title>
        <authorList>
            <person name="Zheng H."/>
            <person name="Zhang W."/>
            <person name="Zhang L."/>
            <person name="Zhang Z."/>
            <person name="Li J."/>
            <person name="Lu G."/>
            <person name="Zhu Y."/>
            <person name="Wang Y."/>
            <person name="Huang Y."/>
            <person name="Liu J."/>
            <person name="Kang H."/>
            <person name="Chen J."/>
            <person name="Wang L."/>
            <person name="Chen A."/>
            <person name="Yu S."/>
            <person name="Gao Z."/>
            <person name="Jin L."/>
            <person name="Gu W."/>
            <person name="Wang Z."/>
            <person name="Zhao L."/>
            <person name="Shi B."/>
            <person name="Wen H."/>
            <person name="Lin R."/>
            <person name="Jones M.K."/>
            <person name="Brejova B."/>
            <person name="Vinar T."/>
            <person name="Zhao G."/>
            <person name="McManus D.P."/>
            <person name="Chen Z."/>
            <person name="Zhou Y."/>
            <person name="Wang S."/>
        </authorList>
    </citation>
    <scope>NUCLEOTIDE SEQUENCE [LARGE SCALE GENOMIC DNA]</scope>
</reference>
<name>W6US32_ECHGR</name>
<evidence type="ECO:0000313" key="2">
    <source>
        <dbReference type="Proteomes" id="UP000019149"/>
    </source>
</evidence>
<dbReference type="AlphaFoldDB" id="W6US32"/>